<dbReference type="Proteomes" id="UP000676565">
    <property type="component" value="Unassembled WGS sequence"/>
</dbReference>
<dbReference type="SUPFAM" id="SSF47413">
    <property type="entry name" value="lambda repressor-like DNA-binding domains"/>
    <property type="match status" value="1"/>
</dbReference>
<accession>A0ABS5BXN4</accession>
<evidence type="ECO:0000313" key="5">
    <source>
        <dbReference type="Proteomes" id="UP000676565"/>
    </source>
</evidence>
<dbReference type="EMBL" id="JAGKQQ010000001">
    <property type="protein sequence ID" value="MBP3958418.1"/>
    <property type="molecule type" value="Genomic_DNA"/>
</dbReference>
<dbReference type="InterPro" id="IPR050807">
    <property type="entry name" value="TransReg_Diox_bact_type"/>
</dbReference>
<dbReference type="PANTHER" id="PTHR46797:SF1">
    <property type="entry name" value="METHYLPHOSPHONATE SYNTHASE"/>
    <property type="match status" value="1"/>
</dbReference>
<evidence type="ECO:0000256" key="2">
    <source>
        <dbReference type="SAM" id="MobiDB-lite"/>
    </source>
</evidence>
<keyword evidence="5" id="KW-1185">Reference proteome</keyword>
<protein>
    <submittedName>
        <fullName evidence="4">Helix-turn-helix transcriptional regulator</fullName>
    </submittedName>
</protein>
<name>A0ABS5BXN4_9BACT</name>
<proteinExistence type="predicted"/>
<comment type="caution">
    <text evidence="4">The sequence shown here is derived from an EMBL/GenBank/DDBJ whole genome shotgun (WGS) entry which is preliminary data.</text>
</comment>
<evidence type="ECO:0000313" key="4">
    <source>
        <dbReference type="EMBL" id="MBP3958418.1"/>
    </source>
</evidence>
<feature type="region of interest" description="Disordered" evidence="2">
    <location>
        <begin position="81"/>
        <end position="110"/>
    </location>
</feature>
<keyword evidence="1" id="KW-0238">DNA-binding</keyword>
<dbReference type="PANTHER" id="PTHR46797">
    <property type="entry name" value="HTH-TYPE TRANSCRIPTIONAL REGULATOR"/>
    <property type="match status" value="1"/>
</dbReference>
<sequence length="110" mass="11567">MRACGQLSPSGRVGTVLVATGPTFGERLKELREAAALSQYALAKKSGVSKQAISLLEKGESEPAWVTVRKLARALGISVSDFDVGNLPGEADNDDADPPKPAPKKKPPKK</sequence>
<evidence type="ECO:0000259" key="3">
    <source>
        <dbReference type="PROSITE" id="PS50943"/>
    </source>
</evidence>
<dbReference type="InterPro" id="IPR001387">
    <property type="entry name" value="Cro/C1-type_HTH"/>
</dbReference>
<dbReference type="SMART" id="SM00530">
    <property type="entry name" value="HTH_XRE"/>
    <property type="match status" value="1"/>
</dbReference>
<evidence type="ECO:0000256" key="1">
    <source>
        <dbReference type="ARBA" id="ARBA00023125"/>
    </source>
</evidence>
<feature type="domain" description="HTH cro/C1-type" evidence="3">
    <location>
        <begin position="28"/>
        <end position="82"/>
    </location>
</feature>
<reference evidence="4 5" key="1">
    <citation type="submission" date="2021-04" db="EMBL/GenBank/DDBJ databases">
        <authorList>
            <person name="Ivanova A."/>
        </authorList>
    </citation>
    <scope>NUCLEOTIDE SEQUENCE [LARGE SCALE GENOMIC DNA]</scope>
    <source>
        <strain evidence="4 5">G18</strain>
    </source>
</reference>
<organism evidence="4 5">
    <name type="scientific">Gemmata palustris</name>
    <dbReference type="NCBI Taxonomy" id="2822762"/>
    <lineage>
        <taxon>Bacteria</taxon>
        <taxon>Pseudomonadati</taxon>
        <taxon>Planctomycetota</taxon>
        <taxon>Planctomycetia</taxon>
        <taxon>Gemmatales</taxon>
        <taxon>Gemmataceae</taxon>
        <taxon>Gemmata</taxon>
    </lineage>
</organism>
<dbReference type="Pfam" id="PF01381">
    <property type="entry name" value="HTH_3"/>
    <property type="match status" value="1"/>
</dbReference>
<dbReference type="PROSITE" id="PS50943">
    <property type="entry name" value="HTH_CROC1"/>
    <property type="match status" value="1"/>
</dbReference>
<gene>
    <name evidence="4" type="ORF">J8F10_24480</name>
</gene>
<dbReference type="CDD" id="cd00093">
    <property type="entry name" value="HTH_XRE"/>
    <property type="match status" value="1"/>
</dbReference>
<dbReference type="Gene3D" id="1.10.260.40">
    <property type="entry name" value="lambda repressor-like DNA-binding domains"/>
    <property type="match status" value="1"/>
</dbReference>
<dbReference type="InterPro" id="IPR010982">
    <property type="entry name" value="Lambda_DNA-bd_dom_sf"/>
</dbReference>